<organism evidence="12 13">
    <name type="scientific">Penaeus vannamei</name>
    <name type="common">Whiteleg shrimp</name>
    <name type="synonym">Litopenaeus vannamei</name>
    <dbReference type="NCBI Taxonomy" id="6689"/>
    <lineage>
        <taxon>Eukaryota</taxon>
        <taxon>Metazoa</taxon>
        <taxon>Ecdysozoa</taxon>
        <taxon>Arthropoda</taxon>
        <taxon>Crustacea</taxon>
        <taxon>Multicrustacea</taxon>
        <taxon>Malacostraca</taxon>
        <taxon>Eumalacostraca</taxon>
        <taxon>Eucarida</taxon>
        <taxon>Decapoda</taxon>
        <taxon>Dendrobranchiata</taxon>
        <taxon>Penaeoidea</taxon>
        <taxon>Penaeidae</taxon>
        <taxon>Penaeus</taxon>
    </lineage>
</organism>
<evidence type="ECO:0000259" key="11">
    <source>
        <dbReference type="Pfam" id="PF00755"/>
    </source>
</evidence>
<dbReference type="InterPro" id="IPR039551">
    <property type="entry name" value="Cho/carn_acyl_trans"/>
</dbReference>
<evidence type="ECO:0000256" key="4">
    <source>
        <dbReference type="ARBA" id="ARBA00022679"/>
    </source>
</evidence>
<keyword evidence="7 10" id="KW-0012">Acyltransferase</keyword>
<keyword evidence="3" id="KW-0813">Transport</keyword>
<keyword evidence="6" id="KW-0443">Lipid metabolism</keyword>
<name>A0A3R7SR38_PENVA</name>
<proteinExistence type="inferred from homology"/>
<dbReference type="STRING" id="6689.A0A3R7SR38"/>
<dbReference type="Pfam" id="PF00755">
    <property type="entry name" value="Carn_acyltransf"/>
    <property type="match status" value="1"/>
</dbReference>
<protein>
    <recommendedName>
        <fullName evidence="11">Choline/carnitine acyltransferase domain-containing protein</fullName>
    </recommendedName>
</protein>
<reference evidence="12 13" key="1">
    <citation type="submission" date="2018-04" db="EMBL/GenBank/DDBJ databases">
        <authorList>
            <person name="Zhang X."/>
            <person name="Yuan J."/>
            <person name="Li F."/>
            <person name="Xiang J."/>
        </authorList>
    </citation>
    <scope>NUCLEOTIDE SEQUENCE [LARGE SCALE GENOMIC DNA]</scope>
    <source>
        <tissue evidence="12">Muscle</tissue>
    </source>
</reference>
<dbReference type="Gene3D" id="1.20.1280.180">
    <property type="match status" value="1"/>
</dbReference>
<dbReference type="GO" id="GO:0004095">
    <property type="term" value="F:carnitine O-palmitoyltransferase activity"/>
    <property type="evidence" value="ECO:0007669"/>
    <property type="project" value="TreeGrafter"/>
</dbReference>
<accession>A0A3R7SR38</accession>
<comment type="similarity">
    <text evidence="2 10">Belongs to the carnitine/choline acetyltransferase family.</text>
</comment>
<evidence type="ECO:0000256" key="10">
    <source>
        <dbReference type="RuleBase" id="RU003801"/>
    </source>
</evidence>
<dbReference type="Proteomes" id="UP000283509">
    <property type="component" value="Unassembled WGS sequence"/>
</dbReference>
<dbReference type="AlphaFoldDB" id="A0A3R7SR38"/>
<feature type="domain" description="Choline/carnitine acyltransferase" evidence="11">
    <location>
        <begin position="114"/>
        <end position="702"/>
    </location>
</feature>
<dbReference type="SUPFAM" id="SSF52777">
    <property type="entry name" value="CoA-dependent acyltransferases"/>
    <property type="match status" value="2"/>
</dbReference>
<evidence type="ECO:0000313" key="12">
    <source>
        <dbReference type="EMBL" id="ROT71423.1"/>
    </source>
</evidence>
<comment type="caution">
    <text evidence="12">The sequence shown here is derived from an EMBL/GenBank/DDBJ whole genome shotgun (WGS) entry which is preliminary data.</text>
</comment>
<dbReference type="InterPro" id="IPR042231">
    <property type="entry name" value="Cho/carn_acyl_trans_2"/>
</dbReference>
<dbReference type="PROSITE" id="PS00440">
    <property type="entry name" value="ACYLTRANSF_C_2"/>
    <property type="match status" value="1"/>
</dbReference>
<evidence type="ECO:0000256" key="5">
    <source>
        <dbReference type="ARBA" id="ARBA00022832"/>
    </source>
</evidence>
<dbReference type="GO" id="GO:0006635">
    <property type="term" value="P:fatty acid beta-oxidation"/>
    <property type="evidence" value="ECO:0007669"/>
    <property type="project" value="UniProtKB-UniPathway"/>
</dbReference>
<comment type="pathway">
    <text evidence="1">Lipid metabolism; fatty acid beta-oxidation.</text>
</comment>
<dbReference type="InterPro" id="IPR042572">
    <property type="entry name" value="Carn_acyl_trans_N"/>
</dbReference>
<dbReference type="EMBL" id="QCYY01002300">
    <property type="protein sequence ID" value="ROT71423.1"/>
    <property type="molecule type" value="Genomic_DNA"/>
</dbReference>
<reference evidence="12 13" key="2">
    <citation type="submission" date="2019-01" db="EMBL/GenBank/DDBJ databases">
        <title>The decoding of complex shrimp genome reveals the adaptation for benthos swimmer, frequently molting mechanism and breeding impact on genome.</title>
        <authorList>
            <person name="Sun Y."/>
            <person name="Gao Y."/>
            <person name="Yu Y."/>
        </authorList>
    </citation>
    <scope>NUCLEOTIDE SEQUENCE [LARGE SCALE GENOMIC DNA]</scope>
    <source>
        <tissue evidence="12">Muscle</tissue>
    </source>
</reference>
<evidence type="ECO:0000256" key="2">
    <source>
        <dbReference type="ARBA" id="ARBA00005232"/>
    </source>
</evidence>
<feature type="active site" description="Proton acceptor" evidence="9">
    <location>
        <position position="435"/>
    </location>
</feature>
<dbReference type="FunFam" id="1.10.275.20:FF:000001">
    <property type="entry name" value="carnitine O-palmitoyltransferase 2, mitochondrial"/>
    <property type="match status" value="1"/>
</dbReference>
<dbReference type="GO" id="GO:0005739">
    <property type="term" value="C:mitochondrion"/>
    <property type="evidence" value="ECO:0007669"/>
    <property type="project" value="TreeGrafter"/>
</dbReference>
<dbReference type="UniPathway" id="UPA00659"/>
<comment type="catalytic activity">
    <reaction evidence="8">
        <text>4,8-dimethylnonanoyl-CoA + (R)-carnitine = O-4,8-dimethylnonanoyl-(R)-carnitine + CoA</text>
        <dbReference type="Rhea" id="RHEA:44860"/>
        <dbReference type="ChEBI" id="CHEBI:16347"/>
        <dbReference type="ChEBI" id="CHEBI:57287"/>
        <dbReference type="ChEBI" id="CHEBI:77061"/>
        <dbReference type="ChEBI" id="CHEBI:84654"/>
    </reaction>
</comment>
<evidence type="ECO:0000256" key="6">
    <source>
        <dbReference type="ARBA" id="ARBA00023098"/>
    </source>
</evidence>
<dbReference type="PANTHER" id="PTHR22589:SF16">
    <property type="entry name" value="CARNITINE O-PALMITOYLTRANSFERASE 2, MITOCHONDRIAL"/>
    <property type="match status" value="1"/>
</dbReference>
<keyword evidence="5" id="KW-0276">Fatty acid metabolism</keyword>
<evidence type="ECO:0000256" key="9">
    <source>
        <dbReference type="PIRSR" id="PIRSR600542-1"/>
    </source>
</evidence>
<gene>
    <name evidence="12" type="ORF">C7M84_010262</name>
</gene>
<evidence type="ECO:0000256" key="8">
    <source>
        <dbReference type="ARBA" id="ARBA00048999"/>
    </source>
</evidence>
<evidence type="ECO:0000256" key="1">
    <source>
        <dbReference type="ARBA" id="ARBA00005005"/>
    </source>
</evidence>
<evidence type="ECO:0000256" key="7">
    <source>
        <dbReference type="ARBA" id="ARBA00023315"/>
    </source>
</evidence>
<dbReference type="InterPro" id="IPR023213">
    <property type="entry name" value="CAT-like_dom_sf"/>
</dbReference>
<evidence type="ECO:0000313" key="13">
    <source>
        <dbReference type="Proteomes" id="UP000283509"/>
    </source>
</evidence>
<dbReference type="Gene3D" id="3.30.559.70">
    <property type="entry name" value="Choline/Carnitine o-acyltransferase, domain 2"/>
    <property type="match status" value="1"/>
</dbReference>
<dbReference type="OrthoDB" id="240216at2759"/>
<dbReference type="Gene3D" id="1.10.275.20">
    <property type="entry name" value="Choline/Carnitine o-acyltransferase"/>
    <property type="match status" value="1"/>
</dbReference>
<dbReference type="PANTHER" id="PTHR22589">
    <property type="entry name" value="CARNITINE O-ACYLTRANSFERASE"/>
    <property type="match status" value="1"/>
</dbReference>
<keyword evidence="4 10" id="KW-0808">Transferase</keyword>
<keyword evidence="13" id="KW-1185">Reference proteome</keyword>
<evidence type="ECO:0000256" key="3">
    <source>
        <dbReference type="ARBA" id="ARBA00022448"/>
    </source>
</evidence>
<sequence length="717" mass="80934">MHEPDAADVVEVVPNQPDMEWLRDQKRLNEWQLQFRSLPLRTTYQTLVKMTLLIHSKAIHPRILQVSPIAKRWLVQSFHKSSVCQSVSIKDDSYQYIQKSKVPTMHFQKSLLRLPIPELEKTCTRYLRSQKAILSPEEYQVTEKAVEHFKTGLGLDLQVQLKQLDKANKHTSYISGPWFDMYLRDRVPVVLNYNPFLAFLPEEKPGYSDPVIRASNILVSSMRFMRTLREEVLEPVVYHLNPAKTDNQRFRNIVRWIPSSVASYVAYAQKVFPLDMSQFGNLFNSTRIPELGKDRLKCNPNARHMLMMKNGHFYVFDIFDRDGNILSPSYVHACVSYIANSQSPPPSHCLAILSSENRDTWAKCRAELIAAGNEEALDAIDTAAFNIVLDDLDVGMDPEKMYRTFLYGNGKNRWFDKSFSILMTRDGQSALNFEHAWGDGVAVMSYFNEVAKEINEKPFIHPDSKPANIDASQHVRRLEFNLTPGLKQAIENAVQVYEANTSALQVDVLESDVFGKNSCKKHKVSPDAMMQLGFQVAYYLQNGTTVATYESCSTSAFKHGRTETVRPATLETSAFSRAVASSQPPSNAELKKIIMECSKVHGNLTKEAAMGQGFDRHLFGLRKMAEAAGGPLPELYTDPAYAKINHNILSTSTLPSTAISFGGFAPVVRDGFGVGYQIQDDRLGIVLSSYPPHRDGAGFIECAQKAYEIIYNTLNKA</sequence>
<dbReference type="InterPro" id="IPR000542">
    <property type="entry name" value="Carn_acyl_trans"/>
</dbReference>
<dbReference type="Gene3D" id="3.30.559.10">
    <property type="entry name" value="Chloramphenicol acetyltransferase-like domain"/>
    <property type="match status" value="1"/>
</dbReference>